<reference evidence="1" key="1">
    <citation type="submission" date="2020-09" db="EMBL/GenBank/DDBJ databases">
        <title>Genome seq and assembly of Tianweitania sp.</title>
        <authorList>
            <person name="Chhetri G."/>
        </authorList>
    </citation>
    <scope>NUCLEOTIDE SEQUENCE</scope>
    <source>
        <strain evidence="1">Rool2</strain>
    </source>
</reference>
<dbReference type="RefSeq" id="WP_188165296.1">
    <property type="nucleotide sequence ID" value="NZ_JACVVX010000004.1"/>
</dbReference>
<keyword evidence="2" id="KW-1185">Reference proteome</keyword>
<organism evidence="1 2">
    <name type="scientific">Oryzicola mucosus</name>
    <dbReference type="NCBI Taxonomy" id="2767425"/>
    <lineage>
        <taxon>Bacteria</taxon>
        <taxon>Pseudomonadati</taxon>
        <taxon>Pseudomonadota</taxon>
        <taxon>Alphaproteobacteria</taxon>
        <taxon>Hyphomicrobiales</taxon>
        <taxon>Phyllobacteriaceae</taxon>
        <taxon>Oryzicola</taxon>
    </lineage>
</organism>
<accession>A0A8J6PX42</accession>
<proteinExistence type="predicted"/>
<sequence length="62" mass="6518">MFARPVPLTTLLPRALLIVLALAAPVLAMPHLGRGGGPVTIEAPTMKKTGMGFVLLVSLQRN</sequence>
<name>A0A8J6PX42_9HYPH</name>
<evidence type="ECO:0000313" key="1">
    <source>
        <dbReference type="EMBL" id="MBD0415868.1"/>
    </source>
</evidence>
<comment type="caution">
    <text evidence="1">The sequence shown here is derived from an EMBL/GenBank/DDBJ whole genome shotgun (WGS) entry which is preliminary data.</text>
</comment>
<dbReference type="EMBL" id="JACVVX010000004">
    <property type="protein sequence ID" value="MBD0415868.1"/>
    <property type="molecule type" value="Genomic_DNA"/>
</dbReference>
<dbReference type="AlphaFoldDB" id="A0A8J6PX42"/>
<dbReference type="Proteomes" id="UP000643405">
    <property type="component" value="Unassembled WGS sequence"/>
</dbReference>
<gene>
    <name evidence="1" type="ORF">ICI42_14495</name>
</gene>
<protein>
    <submittedName>
        <fullName evidence="1">Uncharacterized protein</fullName>
    </submittedName>
</protein>
<evidence type="ECO:0000313" key="2">
    <source>
        <dbReference type="Proteomes" id="UP000643405"/>
    </source>
</evidence>